<evidence type="ECO:0000259" key="6">
    <source>
        <dbReference type="PROSITE" id="PS51834"/>
    </source>
</evidence>
<organism evidence="7 8">
    <name type="scientific">Limulus polyphemus</name>
    <name type="common">Atlantic horseshoe crab</name>
    <dbReference type="NCBI Taxonomy" id="6850"/>
    <lineage>
        <taxon>Eukaryota</taxon>
        <taxon>Metazoa</taxon>
        <taxon>Ecdysozoa</taxon>
        <taxon>Arthropoda</taxon>
        <taxon>Chelicerata</taxon>
        <taxon>Merostomata</taxon>
        <taxon>Xiphosura</taxon>
        <taxon>Limulidae</taxon>
        <taxon>Limulus</taxon>
    </lineage>
</organism>
<evidence type="ECO:0000256" key="5">
    <source>
        <dbReference type="ARBA" id="ARBA00038137"/>
    </source>
</evidence>
<dbReference type="InterPro" id="IPR037521">
    <property type="entry name" value="FLCN/SMCR8_DENN"/>
</dbReference>
<dbReference type="RefSeq" id="XP_013779237.1">
    <property type="nucleotide sequence ID" value="XM_013923783.2"/>
</dbReference>
<evidence type="ECO:0000313" key="7">
    <source>
        <dbReference type="Proteomes" id="UP000694941"/>
    </source>
</evidence>
<keyword evidence="3" id="KW-0344">Guanine-nucleotide releasing factor</keyword>
<feature type="domain" description="UDENN FLCN/SMCR8-type" evidence="6">
    <location>
        <begin position="46"/>
        <end position="716"/>
    </location>
</feature>
<name>A0ABM1BCI1_LIMPO</name>
<reference evidence="8" key="1">
    <citation type="submission" date="2025-08" db="UniProtKB">
        <authorList>
            <consortium name="RefSeq"/>
        </authorList>
    </citation>
    <scope>IDENTIFICATION</scope>
    <source>
        <tissue evidence="8">Muscle</tissue>
    </source>
</reference>
<comment type="similarity">
    <text evidence="5">Belongs to the SMCR8 family.</text>
</comment>
<gene>
    <name evidence="8" type="primary">LOC106463721</name>
</gene>
<dbReference type="GeneID" id="106463721"/>
<dbReference type="PANTHER" id="PTHR31334">
    <property type="entry name" value="SMITH-MAGENIS SYNDROME REGION GENE 8 PROTEIN"/>
    <property type="match status" value="1"/>
</dbReference>
<keyword evidence="7" id="KW-1185">Reference proteome</keyword>
<evidence type="ECO:0000256" key="1">
    <source>
        <dbReference type="ARBA" id="ARBA00004496"/>
    </source>
</evidence>
<accession>A0ABM1BCI1</accession>
<proteinExistence type="inferred from homology"/>
<dbReference type="Proteomes" id="UP000694941">
    <property type="component" value="Unplaced"/>
</dbReference>
<protein>
    <submittedName>
        <fullName evidence="8">Uncharacterized protein LOC106463721 isoform X1</fullName>
    </submittedName>
</protein>
<sequence>MFSGYTEVVAYGRDLLASDSLESDQDEEFESAKLRGKGDYSFGGGDTFPVEREDFIVIAECSEVCGPLPLITIPENGGDGVDLNEFVVRILSADYEGLGSSGAVPPGDASLLIPDAMRDVHTLVKYFVLMDSRARGFVRPMCMAYVTSDKFKLLTNAPDIEEVLQKTSKILKHSNRKQFLRELENLMEDLDHSKNSQNHKLTHCISQKKYTDGVESTNSVKIDSIEAVRSDLQQTKQHIKPLLEKTEYLEEKLEEFLDFLHHLPYQTTNCYFRATLETARNQASELEPRSLNTQLSRKFCDNLRPLTSLSPSGSFFGLYLLFVLWKFFRRKQEHVSLNRKNEFPGPFLHFGAVLKEKDTTSIQSTCGSHDKACRYRKTIRWSDLQNLDLDGKIDFTFIDSGYFNLFFQFKERRKVARTMSWAGSRESSEMNGTASAELHQNRSFPSISVSPEFHPGAFAFEETAREFIENDELEREMDVTDAEPELEETSKIQNFEETVESVGITLDEIWDEIDRLGEDGTEFKFFQVLAKISHIPQLLFSVLIGQLIVVMGNPSTETLVRATVMSLGLFSPQGIGKKSYVEPWRTTPLSLDDVFGMAVIGLCISDDCVDIFVPAQVEAQATLVDLNNWTFSGPQYSGVLLQDLEKKIRSLPENGPVFSVITSSLLDVERKVQLWHSIRNSSAGGKEKREIVEHLLGKNYSACDFHILQRLGNLLLPV</sequence>
<comment type="subcellular location">
    <subcellularLocation>
        <location evidence="1">Cytoplasm</location>
    </subcellularLocation>
</comment>
<evidence type="ECO:0000256" key="4">
    <source>
        <dbReference type="ARBA" id="ARBA00023006"/>
    </source>
</evidence>
<dbReference type="InterPro" id="IPR037520">
    <property type="entry name" value="Folliculin/SMCR8_longin"/>
</dbReference>
<evidence type="ECO:0000256" key="3">
    <source>
        <dbReference type="ARBA" id="ARBA00022658"/>
    </source>
</evidence>
<keyword evidence="4" id="KW-0072">Autophagy</keyword>
<keyword evidence="2" id="KW-0963">Cytoplasm</keyword>
<evidence type="ECO:0000256" key="2">
    <source>
        <dbReference type="ARBA" id="ARBA00022490"/>
    </source>
</evidence>
<dbReference type="Pfam" id="PF11704">
    <property type="entry name" value="Folliculin"/>
    <property type="match status" value="1"/>
</dbReference>
<dbReference type="PANTHER" id="PTHR31334:SF1">
    <property type="entry name" value="GUANINE NUCLEOTIDE EXCHANGE PROTEIN SMCR8"/>
    <property type="match status" value="1"/>
</dbReference>
<evidence type="ECO:0000313" key="8">
    <source>
        <dbReference type="RefSeq" id="XP_013779237.1"/>
    </source>
</evidence>
<dbReference type="PROSITE" id="PS51834">
    <property type="entry name" value="DENN_FLCN_SMCR8"/>
    <property type="match status" value="1"/>
</dbReference>